<dbReference type="EMBL" id="CAJVPP010009800">
    <property type="protein sequence ID" value="CAG8707045.1"/>
    <property type="molecule type" value="Genomic_DNA"/>
</dbReference>
<name>A0A9N9N6M7_FUNMO</name>
<gene>
    <name evidence="1" type="ORF">FMOSSE_LOCUS14083</name>
</gene>
<feature type="non-terminal residue" evidence="1">
    <location>
        <position position="1"/>
    </location>
</feature>
<proteinExistence type="predicted"/>
<dbReference type="Proteomes" id="UP000789375">
    <property type="component" value="Unassembled WGS sequence"/>
</dbReference>
<accession>A0A9N9N6M7</accession>
<comment type="caution">
    <text evidence="1">The sequence shown here is derived from an EMBL/GenBank/DDBJ whole genome shotgun (WGS) entry which is preliminary data.</text>
</comment>
<reference evidence="1" key="1">
    <citation type="submission" date="2021-06" db="EMBL/GenBank/DDBJ databases">
        <authorList>
            <person name="Kallberg Y."/>
            <person name="Tangrot J."/>
            <person name="Rosling A."/>
        </authorList>
    </citation>
    <scope>NUCLEOTIDE SEQUENCE</scope>
    <source>
        <strain evidence="1">87-6 pot B 2015</strain>
    </source>
</reference>
<dbReference type="AlphaFoldDB" id="A0A9N9N6M7"/>
<protein>
    <submittedName>
        <fullName evidence="1">3441_t:CDS:1</fullName>
    </submittedName>
</protein>
<sequence length="39" mass="4597">TAKLLRVKYFLQNESYRTIIASVLAEEELQTRLNKQKNS</sequence>
<organism evidence="1 2">
    <name type="scientific">Funneliformis mosseae</name>
    <name type="common">Endomycorrhizal fungus</name>
    <name type="synonym">Glomus mosseae</name>
    <dbReference type="NCBI Taxonomy" id="27381"/>
    <lineage>
        <taxon>Eukaryota</taxon>
        <taxon>Fungi</taxon>
        <taxon>Fungi incertae sedis</taxon>
        <taxon>Mucoromycota</taxon>
        <taxon>Glomeromycotina</taxon>
        <taxon>Glomeromycetes</taxon>
        <taxon>Glomerales</taxon>
        <taxon>Glomeraceae</taxon>
        <taxon>Funneliformis</taxon>
    </lineage>
</organism>
<keyword evidence="2" id="KW-1185">Reference proteome</keyword>
<evidence type="ECO:0000313" key="2">
    <source>
        <dbReference type="Proteomes" id="UP000789375"/>
    </source>
</evidence>
<evidence type="ECO:0000313" key="1">
    <source>
        <dbReference type="EMBL" id="CAG8707045.1"/>
    </source>
</evidence>